<dbReference type="GO" id="GO:0005634">
    <property type="term" value="C:nucleus"/>
    <property type="evidence" value="ECO:0007669"/>
    <property type="project" value="TreeGrafter"/>
</dbReference>
<feature type="domain" description="Xrn1 helical" evidence="5">
    <location>
        <begin position="383"/>
        <end position="489"/>
    </location>
</feature>
<dbReference type="GO" id="GO:0003723">
    <property type="term" value="F:RNA binding"/>
    <property type="evidence" value="ECO:0007669"/>
    <property type="project" value="TreeGrafter"/>
</dbReference>
<keyword evidence="1" id="KW-0540">Nuclease</keyword>
<keyword evidence="2" id="KW-0378">Hydrolase</keyword>
<evidence type="ECO:0000256" key="2">
    <source>
        <dbReference type="ARBA" id="ARBA00022801"/>
    </source>
</evidence>
<dbReference type="GO" id="GO:0004534">
    <property type="term" value="F:5'-3' RNA exonuclease activity"/>
    <property type="evidence" value="ECO:0007669"/>
    <property type="project" value="TreeGrafter"/>
</dbReference>
<dbReference type="Pfam" id="PF17846">
    <property type="entry name" value="XRN_M"/>
    <property type="match status" value="2"/>
</dbReference>
<dbReference type="EMBL" id="MN739683">
    <property type="protein sequence ID" value="QHT20823.1"/>
    <property type="molecule type" value="Genomic_DNA"/>
</dbReference>
<proteinExistence type="predicted"/>
<dbReference type="AlphaFoldDB" id="A0A6C0DWX6"/>
<accession>A0A6C0DWX6</accession>
<evidence type="ECO:0000259" key="4">
    <source>
        <dbReference type="Pfam" id="PF03159"/>
    </source>
</evidence>
<evidence type="ECO:0008006" key="7">
    <source>
        <dbReference type="Google" id="ProtNLM"/>
    </source>
</evidence>
<name>A0A6C0DWX6_9ZZZZ</name>
<feature type="domain" description="Xrn1 N-terminal" evidence="4">
    <location>
        <begin position="1"/>
        <end position="200"/>
    </location>
</feature>
<dbReference type="InterPro" id="IPR004859">
    <property type="entry name" value="Xrn1_N"/>
</dbReference>
<dbReference type="Gene3D" id="3.40.50.12390">
    <property type="match status" value="1"/>
</dbReference>
<evidence type="ECO:0000259" key="5">
    <source>
        <dbReference type="Pfam" id="PF17846"/>
    </source>
</evidence>
<dbReference type="InterPro" id="IPR041412">
    <property type="entry name" value="Xrn1_helical"/>
</dbReference>
<dbReference type="Pfam" id="PF03159">
    <property type="entry name" value="XRN_N"/>
    <property type="match status" value="1"/>
</dbReference>
<organism evidence="6">
    <name type="scientific">viral metagenome</name>
    <dbReference type="NCBI Taxonomy" id="1070528"/>
    <lineage>
        <taxon>unclassified sequences</taxon>
        <taxon>metagenomes</taxon>
        <taxon>organismal metagenomes</taxon>
    </lineage>
</organism>
<dbReference type="InterPro" id="IPR027073">
    <property type="entry name" value="5_3_exoribonuclease"/>
</dbReference>
<sequence>MGIPYYFSYLIQKHRPCISKLETLEFIHNLFIDSNSIIYDSLNFKNYLNKDQFEEAIIKSVIVKIEEIITIVKPQENIYIAFDGVPPYAKINQQKNRRYKTYYQNKILKKECAWDTCAITPGTIFMSNLNKSLREYFANKTFYNSCNAIINVHLSLSDEHGEGEHKLFNSLRKNNDLHNKTNVLYGMDSDLFMLALNHLKYTQNIFLYRETPLFINALDKSLDPKEKYIININILSHIIYLYLTNQESQISEHNLTVDRTTAYYNKIEDYIFICFLLGNDFLPHFPAINIRINGFTILLELYQKLFKNNEFIICAGTINWHSLKKYIKQIAENEEQFIKEVYNIREKQSKKYYPETTSEELEFKFNAMPSWELNIERYINPFEEDWQHRYYYSLSSIDSRNKDYDHNIKVMCTNYLETLQWVYYYYSDECKNWTLHYKYHYPPLLCDLYTYIPYFNSELTIAEDYSILNSTVLLAYVLPKNSLHLLPEKIHTHLILNYEKYYREDYEFLYAFCKYFYEGHVNFPKIEHTSFKNSILNSLSHEANV</sequence>
<dbReference type="GO" id="GO:0000956">
    <property type="term" value="P:nuclear-transcribed mRNA catabolic process"/>
    <property type="evidence" value="ECO:0007669"/>
    <property type="project" value="TreeGrafter"/>
</dbReference>
<evidence type="ECO:0000313" key="6">
    <source>
        <dbReference type="EMBL" id="QHT20823.1"/>
    </source>
</evidence>
<protein>
    <recommendedName>
        <fullName evidence="7">Xrn1 N-terminal domain-containing protein</fullName>
    </recommendedName>
</protein>
<keyword evidence="3" id="KW-0269">Exonuclease</keyword>
<reference evidence="6" key="1">
    <citation type="journal article" date="2020" name="Nature">
        <title>Giant virus diversity and host interactions through global metagenomics.</title>
        <authorList>
            <person name="Schulz F."/>
            <person name="Roux S."/>
            <person name="Paez-Espino D."/>
            <person name="Jungbluth S."/>
            <person name="Walsh D.A."/>
            <person name="Denef V.J."/>
            <person name="McMahon K.D."/>
            <person name="Konstantinidis K.T."/>
            <person name="Eloe-Fadrosh E.A."/>
            <person name="Kyrpides N.C."/>
            <person name="Woyke T."/>
        </authorList>
    </citation>
    <scope>NUCLEOTIDE SEQUENCE</scope>
    <source>
        <strain evidence="6">GVMAG-M-3300023174-75</strain>
    </source>
</reference>
<evidence type="ECO:0000256" key="1">
    <source>
        <dbReference type="ARBA" id="ARBA00022722"/>
    </source>
</evidence>
<evidence type="ECO:0000256" key="3">
    <source>
        <dbReference type="ARBA" id="ARBA00022839"/>
    </source>
</evidence>
<dbReference type="PANTHER" id="PTHR12341">
    <property type="entry name" value="5'-&gt;3' EXORIBONUCLEASE"/>
    <property type="match status" value="1"/>
</dbReference>
<feature type="domain" description="Xrn1 helical" evidence="5">
    <location>
        <begin position="266"/>
        <end position="361"/>
    </location>
</feature>